<keyword evidence="7 10" id="KW-0238">DNA-binding</keyword>
<dbReference type="Proteomes" id="UP000283458">
    <property type="component" value="Unassembled WGS sequence"/>
</dbReference>
<dbReference type="InterPro" id="IPR050646">
    <property type="entry name" value="Cas1"/>
</dbReference>
<evidence type="ECO:0000256" key="3">
    <source>
        <dbReference type="ARBA" id="ARBA00022759"/>
    </source>
</evidence>
<dbReference type="EMBL" id="QYUL01000001">
    <property type="protein sequence ID" value="RJF83432.1"/>
    <property type="molecule type" value="Genomic_DNA"/>
</dbReference>
<feature type="binding site" evidence="10">
    <location>
        <position position="208"/>
    </location>
    <ligand>
        <name>Mn(2+)</name>
        <dbReference type="ChEBI" id="CHEBI:29035"/>
    </ligand>
</feature>
<comment type="function">
    <text evidence="10">CRISPR (clustered regularly interspaced short palindromic repeat), is an adaptive immune system that provides protection against mobile genetic elements (viruses, transposable elements and conjugative plasmids). CRISPR clusters contain spacers, sequences complementary to antecedent mobile elements, and target invading nucleic acids. CRISPR clusters are transcribed and processed into CRISPR RNA (crRNA). Acts as a dsDNA endonuclease. Involved in the integration of spacer DNA into the CRISPR cassette.</text>
</comment>
<dbReference type="Pfam" id="PF01867">
    <property type="entry name" value="Cas_Cas1"/>
    <property type="match status" value="1"/>
</dbReference>
<evidence type="ECO:0000256" key="11">
    <source>
        <dbReference type="SAM" id="MobiDB-lite"/>
    </source>
</evidence>
<dbReference type="PANTHER" id="PTHR34353:SF2">
    <property type="entry name" value="CRISPR-ASSOCIATED ENDONUCLEASE CAS1 1"/>
    <property type="match status" value="1"/>
</dbReference>
<dbReference type="EC" id="3.1.-.-" evidence="10"/>
<protein>
    <recommendedName>
        <fullName evidence="10">CRISPR-associated endonuclease Cas1</fullName>
        <ecNumber evidence="10">3.1.-.-</ecNumber>
    </recommendedName>
</protein>
<accession>A0A418W091</accession>
<dbReference type="AlphaFoldDB" id="A0A418W091"/>
<dbReference type="NCBIfam" id="TIGR03639">
    <property type="entry name" value="cas1_NMENI"/>
    <property type="match status" value="1"/>
</dbReference>
<feature type="binding site" evidence="10">
    <location>
        <position position="223"/>
    </location>
    <ligand>
        <name>Mn(2+)</name>
        <dbReference type="ChEBI" id="CHEBI:29035"/>
    </ligand>
</feature>
<dbReference type="GO" id="GO:0051607">
    <property type="term" value="P:defense response to virus"/>
    <property type="evidence" value="ECO:0007669"/>
    <property type="project" value="UniProtKB-UniRule"/>
</dbReference>
<dbReference type="GO" id="GO:0043571">
    <property type="term" value="P:maintenance of CRISPR repeat elements"/>
    <property type="evidence" value="ECO:0007669"/>
    <property type="project" value="UniProtKB-UniRule"/>
</dbReference>
<dbReference type="Gene3D" id="1.20.120.920">
    <property type="entry name" value="CRISPR-associated endonuclease Cas1, C-terminal domain"/>
    <property type="match status" value="1"/>
</dbReference>
<comment type="cofactor">
    <cofactor evidence="10">
        <name>Mg(2+)</name>
        <dbReference type="ChEBI" id="CHEBI:18420"/>
    </cofactor>
    <cofactor evidence="10">
        <name>Mn(2+)</name>
        <dbReference type="ChEBI" id="CHEBI:29035"/>
    </cofactor>
</comment>
<keyword evidence="13" id="KW-1185">Reference proteome</keyword>
<dbReference type="GO" id="GO:0004520">
    <property type="term" value="F:DNA endonuclease activity"/>
    <property type="evidence" value="ECO:0007669"/>
    <property type="project" value="InterPro"/>
</dbReference>
<evidence type="ECO:0000256" key="7">
    <source>
        <dbReference type="ARBA" id="ARBA00023125"/>
    </source>
</evidence>
<evidence type="ECO:0000313" key="13">
    <source>
        <dbReference type="Proteomes" id="UP000283458"/>
    </source>
</evidence>
<keyword evidence="2 10" id="KW-0479">Metal-binding</keyword>
<dbReference type="RefSeq" id="WP_119829076.1">
    <property type="nucleotide sequence ID" value="NZ_QYUL01000001.1"/>
</dbReference>
<dbReference type="GO" id="GO:0016787">
    <property type="term" value="F:hydrolase activity"/>
    <property type="evidence" value="ECO:0007669"/>
    <property type="project" value="UniProtKB-KW"/>
</dbReference>
<evidence type="ECO:0000256" key="5">
    <source>
        <dbReference type="ARBA" id="ARBA00022842"/>
    </source>
</evidence>
<evidence type="ECO:0000256" key="2">
    <source>
        <dbReference type="ARBA" id="ARBA00022723"/>
    </source>
</evidence>
<name>A0A418W091_9PROT</name>
<dbReference type="InterPro" id="IPR019855">
    <property type="entry name" value="CRISPR-assoc_Cas1_NMENI"/>
</dbReference>
<keyword evidence="3 10" id="KW-0255">Endonuclease</keyword>
<evidence type="ECO:0000256" key="10">
    <source>
        <dbReference type="HAMAP-Rule" id="MF_01470"/>
    </source>
</evidence>
<evidence type="ECO:0000256" key="4">
    <source>
        <dbReference type="ARBA" id="ARBA00022801"/>
    </source>
</evidence>
<comment type="similarity">
    <text evidence="10">Belongs to the CRISPR-associated endonuclease Cas1 family.</text>
</comment>
<dbReference type="HAMAP" id="MF_01470">
    <property type="entry name" value="Cas1"/>
    <property type="match status" value="1"/>
</dbReference>
<dbReference type="GO" id="GO:0046872">
    <property type="term" value="F:metal ion binding"/>
    <property type="evidence" value="ECO:0007669"/>
    <property type="project" value="UniProtKB-UniRule"/>
</dbReference>
<evidence type="ECO:0000256" key="6">
    <source>
        <dbReference type="ARBA" id="ARBA00023118"/>
    </source>
</evidence>
<evidence type="ECO:0000256" key="9">
    <source>
        <dbReference type="ARBA" id="ARBA00038592"/>
    </source>
</evidence>
<keyword evidence="1 10" id="KW-0540">Nuclease</keyword>
<keyword evidence="4 10" id="KW-0378">Hydrolase</keyword>
<comment type="caution">
    <text evidence="12">The sequence shown here is derived from an EMBL/GenBank/DDBJ whole genome shotgun (WGS) entry which is preliminary data.</text>
</comment>
<feature type="binding site" evidence="10">
    <location>
        <position position="151"/>
    </location>
    <ligand>
        <name>Mn(2+)</name>
        <dbReference type="ChEBI" id="CHEBI:29035"/>
    </ligand>
</feature>
<keyword evidence="6 10" id="KW-0051">Antiviral defense</keyword>
<reference evidence="12 13" key="1">
    <citation type="submission" date="2018-09" db="EMBL/GenBank/DDBJ databases">
        <authorList>
            <person name="Zhu H."/>
        </authorList>
    </citation>
    <scope>NUCLEOTIDE SEQUENCE [LARGE SCALE GENOMIC DNA]</scope>
    <source>
        <strain evidence="12 13">K2W22B-5</strain>
    </source>
</reference>
<keyword evidence="8 10" id="KW-0464">Manganese</keyword>
<proteinExistence type="inferred from homology"/>
<organism evidence="12 13">
    <name type="scientific">Azospirillum cavernae</name>
    <dbReference type="NCBI Taxonomy" id="2320860"/>
    <lineage>
        <taxon>Bacteria</taxon>
        <taxon>Pseudomonadati</taxon>
        <taxon>Pseudomonadota</taxon>
        <taxon>Alphaproteobacteria</taxon>
        <taxon>Rhodospirillales</taxon>
        <taxon>Azospirillaceae</taxon>
        <taxon>Azospirillum</taxon>
    </lineage>
</organism>
<evidence type="ECO:0000256" key="8">
    <source>
        <dbReference type="ARBA" id="ARBA00023211"/>
    </source>
</evidence>
<comment type="subunit">
    <text evidence="9 10">Homodimer, forms a heterotetramer with a Cas2 homodimer.</text>
</comment>
<dbReference type="PANTHER" id="PTHR34353">
    <property type="entry name" value="CRISPR-ASSOCIATED ENDONUCLEASE CAS1 1"/>
    <property type="match status" value="1"/>
</dbReference>
<sequence length="327" mass="35012">MGSAAAIVIEVAEDGRHLSLDRGFMVVSTRGAEIGRVPLDDIAVLIGTAHGLTYSNNLLLALLERECAVVLCGRNFSPAAILWPIDGHHVQAQRMRAQADTTDAFKNRLWQAIARAKVRNQGAVLAALGQPAGAFVELARKLRSGDPDNIEAQAARRYWPLLFGADFRRDSDEPGINGLLNYGYAVLRGGTARAVAAAGLHPTLGLKHSNRSNPMCLVDDLLEPFRPLVDLLVHRLVAEGRLSVDRDAKRALAGILTQDLRTEAGVTPLATCLFRLASSLAQTLLGERQVLDLPLSPLPLDLVPPHSGKGGAHGAQRVSSHVDDGDV</sequence>
<dbReference type="NCBIfam" id="TIGR00287">
    <property type="entry name" value="cas1"/>
    <property type="match status" value="1"/>
</dbReference>
<evidence type="ECO:0000313" key="12">
    <source>
        <dbReference type="EMBL" id="RJF83432.1"/>
    </source>
</evidence>
<dbReference type="GO" id="GO:0003677">
    <property type="term" value="F:DNA binding"/>
    <property type="evidence" value="ECO:0007669"/>
    <property type="project" value="UniProtKB-KW"/>
</dbReference>
<dbReference type="InterPro" id="IPR042206">
    <property type="entry name" value="CRISPR-assoc_Cas1_C"/>
</dbReference>
<evidence type="ECO:0000256" key="1">
    <source>
        <dbReference type="ARBA" id="ARBA00022722"/>
    </source>
</evidence>
<keyword evidence="5 10" id="KW-0460">Magnesium</keyword>
<feature type="region of interest" description="Disordered" evidence="11">
    <location>
        <begin position="302"/>
        <end position="327"/>
    </location>
</feature>
<gene>
    <name evidence="10 12" type="primary">cas1</name>
    <name evidence="12" type="ORF">D3877_01810</name>
</gene>
<dbReference type="InterPro" id="IPR002729">
    <property type="entry name" value="CRISPR-assoc_Cas1"/>
</dbReference>
<dbReference type="OrthoDB" id="9803119at2"/>